<proteinExistence type="predicted"/>
<gene>
    <name evidence="1" type="ORF">RSOL_226180</name>
</gene>
<organism evidence="1 2">
    <name type="scientific">Rhizoctonia solani AG-3 Rhs1AP</name>
    <dbReference type="NCBI Taxonomy" id="1086054"/>
    <lineage>
        <taxon>Eukaryota</taxon>
        <taxon>Fungi</taxon>
        <taxon>Dikarya</taxon>
        <taxon>Basidiomycota</taxon>
        <taxon>Agaricomycotina</taxon>
        <taxon>Agaricomycetes</taxon>
        <taxon>Cantharellales</taxon>
        <taxon>Ceratobasidiaceae</taxon>
        <taxon>Rhizoctonia</taxon>
    </lineage>
</organism>
<comment type="caution">
    <text evidence="1">The sequence shown here is derived from an EMBL/GenBank/DDBJ whole genome shotgun (WGS) entry which is preliminary data.</text>
</comment>
<evidence type="ECO:0000313" key="2">
    <source>
        <dbReference type="Proteomes" id="UP000030108"/>
    </source>
</evidence>
<reference evidence="2" key="1">
    <citation type="journal article" date="2014" name="Genome Announc.">
        <title>Draft genome sequence of the plant-pathogenic soil fungus Rhizoctonia solani anastomosis group 3 strain Rhs1AP.</title>
        <authorList>
            <person name="Cubeta M.A."/>
            <person name="Thomas E."/>
            <person name="Dean R.A."/>
            <person name="Jabaji S."/>
            <person name="Neate S.M."/>
            <person name="Tavantzis S."/>
            <person name="Toda T."/>
            <person name="Vilgalys R."/>
            <person name="Bharathan N."/>
            <person name="Fedorova-Abrams N."/>
            <person name="Pakala S.B."/>
            <person name="Pakala S.M."/>
            <person name="Zafar N."/>
            <person name="Joardar V."/>
            <person name="Losada L."/>
            <person name="Nierman W.C."/>
        </authorList>
    </citation>
    <scope>NUCLEOTIDE SEQUENCE [LARGE SCALE GENOMIC DNA]</scope>
    <source>
        <strain evidence="2">AG-3</strain>
    </source>
</reference>
<evidence type="ECO:0000313" key="1">
    <source>
        <dbReference type="EMBL" id="EUC57617.1"/>
    </source>
</evidence>
<accession>X8J6S6</accession>
<dbReference type="AlphaFoldDB" id="X8J6S6"/>
<feature type="non-terminal residue" evidence="1">
    <location>
        <position position="168"/>
    </location>
</feature>
<name>X8J6S6_9AGAM</name>
<dbReference type="EMBL" id="JATN01000322">
    <property type="protein sequence ID" value="EUC57617.1"/>
    <property type="molecule type" value="Genomic_DNA"/>
</dbReference>
<dbReference type="OrthoDB" id="3237914at2759"/>
<dbReference type="Proteomes" id="UP000030108">
    <property type="component" value="Unassembled WGS sequence"/>
</dbReference>
<sequence length="168" mass="19270">MSNFQHHAFSVPAPPRVIPTALPRLFAPEWTYGVSSFSDWIEDCYESNKEALPYVIATKLEKTVRSTLAHEEKLSSCVEEGCDPLYANPFYAYNGYVAALADLTAYIDRLLPQEKNDPFIATLTRTFEKRRQIAHELAEARVQDGFARRIQQIRTSSNATRRFHDVER</sequence>
<protein>
    <submittedName>
        <fullName evidence="1">Uncharacterized protein</fullName>
    </submittedName>
</protein>